<dbReference type="Gene3D" id="1.10.510.10">
    <property type="entry name" value="Transferase(Phosphotransferase) domain 1"/>
    <property type="match status" value="1"/>
</dbReference>
<dbReference type="InterPro" id="IPR011009">
    <property type="entry name" value="Kinase-like_dom_sf"/>
</dbReference>
<evidence type="ECO:0000256" key="1">
    <source>
        <dbReference type="ARBA" id="ARBA00022679"/>
    </source>
</evidence>
<evidence type="ECO:0000313" key="10">
    <source>
        <dbReference type="Proteomes" id="UP000034228"/>
    </source>
</evidence>
<keyword evidence="2 5" id="KW-0547">Nucleotide-binding</keyword>
<feature type="transmembrane region" description="Helical" evidence="7">
    <location>
        <begin position="344"/>
        <end position="365"/>
    </location>
</feature>
<dbReference type="InterPro" id="IPR008271">
    <property type="entry name" value="Ser/Thr_kinase_AS"/>
</dbReference>
<evidence type="ECO:0000313" key="9">
    <source>
        <dbReference type="EMBL" id="KKO46698.1"/>
    </source>
</evidence>
<feature type="domain" description="Protein kinase" evidence="8">
    <location>
        <begin position="74"/>
        <end position="341"/>
    </location>
</feature>
<protein>
    <submittedName>
        <fullName evidence="9">Protein kinase</fullName>
    </submittedName>
</protein>
<dbReference type="InterPro" id="IPR017441">
    <property type="entry name" value="Protein_kinase_ATP_BS"/>
</dbReference>
<dbReference type="PROSITE" id="PS00108">
    <property type="entry name" value="PROTEIN_KINASE_ST"/>
    <property type="match status" value="1"/>
</dbReference>
<dbReference type="GO" id="GO:0005524">
    <property type="term" value="F:ATP binding"/>
    <property type="evidence" value="ECO:0007669"/>
    <property type="project" value="UniProtKB-UniRule"/>
</dbReference>
<keyword evidence="10" id="KW-1185">Reference proteome</keyword>
<evidence type="ECO:0000256" key="7">
    <source>
        <dbReference type="SAM" id="Phobius"/>
    </source>
</evidence>
<keyword evidence="7" id="KW-1133">Transmembrane helix</keyword>
<name>A0A0M2VC57_9GAMM</name>
<evidence type="ECO:0000256" key="4">
    <source>
        <dbReference type="ARBA" id="ARBA00022840"/>
    </source>
</evidence>
<dbReference type="PANTHER" id="PTHR24348:SF22">
    <property type="entry name" value="NON-SPECIFIC SERINE_THREONINE PROTEIN KINASE"/>
    <property type="match status" value="1"/>
</dbReference>
<feature type="compositionally biased region" description="Basic and acidic residues" evidence="6">
    <location>
        <begin position="7"/>
        <end position="20"/>
    </location>
</feature>
<dbReference type="GO" id="GO:0004674">
    <property type="term" value="F:protein serine/threonine kinase activity"/>
    <property type="evidence" value="ECO:0007669"/>
    <property type="project" value="InterPro"/>
</dbReference>
<gene>
    <name evidence="9" type="ORF">WG68_05290</name>
</gene>
<dbReference type="SUPFAM" id="SSF56112">
    <property type="entry name" value="Protein kinase-like (PK-like)"/>
    <property type="match status" value="1"/>
</dbReference>
<dbReference type="Pfam" id="PF00069">
    <property type="entry name" value="Pkinase"/>
    <property type="match status" value="1"/>
</dbReference>
<keyword evidence="7" id="KW-0812">Transmembrane</keyword>
<dbReference type="GO" id="GO:0005776">
    <property type="term" value="C:autophagosome"/>
    <property type="evidence" value="ECO:0007669"/>
    <property type="project" value="TreeGrafter"/>
</dbReference>
<dbReference type="EMBL" id="LAHO01000003">
    <property type="protein sequence ID" value="KKO46698.1"/>
    <property type="molecule type" value="Genomic_DNA"/>
</dbReference>
<dbReference type="Proteomes" id="UP000034228">
    <property type="component" value="Unassembled WGS sequence"/>
</dbReference>
<dbReference type="CDD" id="cd14014">
    <property type="entry name" value="STKc_PknB_like"/>
    <property type="match status" value="1"/>
</dbReference>
<evidence type="ECO:0000256" key="6">
    <source>
        <dbReference type="SAM" id="MobiDB-lite"/>
    </source>
</evidence>
<keyword evidence="1" id="KW-0808">Transferase</keyword>
<dbReference type="PATRIC" id="fig|336831.14.peg.3369"/>
<dbReference type="InterPro" id="IPR045269">
    <property type="entry name" value="Atg1-like"/>
</dbReference>
<dbReference type="SMART" id="SM00220">
    <property type="entry name" value="S_TKc"/>
    <property type="match status" value="1"/>
</dbReference>
<dbReference type="InterPro" id="IPR000719">
    <property type="entry name" value="Prot_kinase_dom"/>
</dbReference>
<sequence length="692" mass="76831">MGTAAEGTEKVTIKMSDNADKTTPPDNTAAISKDLTASTTVADDNEKTRFARPNSAPPAAPASDLSGKTIKNRYVLECKIGSGGMSDVYRARDTFLANAGVNDTQVAIKVLQPQFISQPEALQLLLQEAHKTQQLSHPNIVRVFDVDCDQDCYFIVMEYLDGESLDQVIKRYKPKGLPLNAAIKLLDQLGAALNYAHAKGIVHADLKPANIMVNRSGQLKVLDFGVAHTLQLNHDIYAAEQHNPAAALSGYTPAYASVDLLAGKTPAVTDDTFSFACISYELLTSKHPFERIPADKAYAQQKHAAKPSHVNLLQWLALKRALRFDSTARTISISQLLNNFNRRYWPLATAAFAALLGVAVLWQLYSQQQQQLLALQQQQLQQQQQQSSYLQLANSSAEDFLAAFAELEQAGPLVRSGLLRLQSDKLLAYFEQQIDQVISDRRHNYPDYPQIEQLLQQARNLYPDSYYLSDIAANMSRSKQTAMGVLRNQLNNLLLSQQYQQDASNTDIYNILDDLQRMDQHYSVVPDDEEIAAYQAAFASASSEHDASALQALIKAGAQLFANTEQTRDLLQRGEQLQAAVAAMAAYNDAKDTTTPLPFPHQEAAVFYQQTFEQLTQQLAASNTATDTDTVFEQYQHYSSRLPDDFVLLVGLKRQLADKYLALSGELLRTNQVRSAERLMRRANTLMSSINS</sequence>
<feature type="region of interest" description="Disordered" evidence="6">
    <location>
        <begin position="1"/>
        <end position="65"/>
    </location>
</feature>
<dbReference type="PROSITE" id="PS50011">
    <property type="entry name" value="PROTEIN_KINASE_DOM"/>
    <property type="match status" value="1"/>
</dbReference>
<reference evidence="9 10" key="1">
    <citation type="submission" date="2015-03" db="EMBL/GenBank/DDBJ databases">
        <title>Draft genome sequences of two protease-producing strains of Arsukibacterium isolated from two cold and alkaline environments.</title>
        <authorList>
            <person name="Lylloff J.E."/>
            <person name="Skov L.B."/>
            <person name="Jepsen M."/>
            <person name="Hallin P.F."/>
            <person name="Sorensen S.J."/>
            <person name="Stougaard P."/>
            <person name="Glaring M.A."/>
        </authorList>
    </citation>
    <scope>NUCLEOTIDE SEQUENCE [LARGE SCALE GENOMIC DNA]</scope>
    <source>
        <strain evidence="9 10">GCM72</strain>
    </source>
</reference>
<keyword evidence="3 9" id="KW-0418">Kinase</keyword>
<accession>A0A0M2VC57</accession>
<keyword evidence="4 5" id="KW-0067">ATP-binding</keyword>
<dbReference type="GO" id="GO:0005829">
    <property type="term" value="C:cytosol"/>
    <property type="evidence" value="ECO:0007669"/>
    <property type="project" value="TreeGrafter"/>
</dbReference>
<dbReference type="PANTHER" id="PTHR24348">
    <property type="entry name" value="SERINE/THREONINE-PROTEIN KINASE UNC-51-RELATED"/>
    <property type="match status" value="1"/>
</dbReference>
<evidence type="ECO:0000256" key="2">
    <source>
        <dbReference type="ARBA" id="ARBA00022741"/>
    </source>
</evidence>
<dbReference type="AlphaFoldDB" id="A0A0M2VC57"/>
<keyword evidence="7" id="KW-0472">Membrane</keyword>
<evidence type="ECO:0000256" key="5">
    <source>
        <dbReference type="PROSITE-ProRule" id="PRU10141"/>
    </source>
</evidence>
<dbReference type="GO" id="GO:0016020">
    <property type="term" value="C:membrane"/>
    <property type="evidence" value="ECO:0007669"/>
    <property type="project" value="TreeGrafter"/>
</dbReference>
<dbReference type="GO" id="GO:0000407">
    <property type="term" value="C:phagophore assembly site"/>
    <property type="evidence" value="ECO:0007669"/>
    <property type="project" value="TreeGrafter"/>
</dbReference>
<evidence type="ECO:0000259" key="8">
    <source>
        <dbReference type="PROSITE" id="PS50011"/>
    </source>
</evidence>
<dbReference type="PROSITE" id="PS00107">
    <property type="entry name" value="PROTEIN_KINASE_ATP"/>
    <property type="match status" value="1"/>
</dbReference>
<dbReference type="STRING" id="336831.WG68_05290"/>
<dbReference type="Gene3D" id="3.30.200.20">
    <property type="entry name" value="Phosphorylase Kinase, domain 1"/>
    <property type="match status" value="1"/>
</dbReference>
<organism evidence="9 10">
    <name type="scientific">Arsukibacterium ikkense</name>
    <dbReference type="NCBI Taxonomy" id="336831"/>
    <lineage>
        <taxon>Bacteria</taxon>
        <taxon>Pseudomonadati</taxon>
        <taxon>Pseudomonadota</taxon>
        <taxon>Gammaproteobacteria</taxon>
        <taxon>Chromatiales</taxon>
        <taxon>Chromatiaceae</taxon>
        <taxon>Arsukibacterium</taxon>
    </lineage>
</organism>
<dbReference type="OrthoDB" id="9801841at2"/>
<evidence type="ECO:0000256" key="3">
    <source>
        <dbReference type="ARBA" id="ARBA00022777"/>
    </source>
</evidence>
<proteinExistence type="predicted"/>
<feature type="compositionally biased region" description="Polar residues" evidence="6">
    <location>
        <begin position="24"/>
        <end position="42"/>
    </location>
</feature>
<comment type="caution">
    <text evidence="9">The sequence shown here is derived from an EMBL/GenBank/DDBJ whole genome shotgun (WGS) entry which is preliminary data.</text>
</comment>
<feature type="binding site" evidence="5">
    <location>
        <position position="109"/>
    </location>
    <ligand>
        <name>ATP</name>
        <dbReference type="ChEBI" id="CHEBI:30616"/>
    </ligand>
</feature>